<evidence type="ECO:0000313" key="1">
    <source>
        <dbReference type="EMBL" id="KAJ2988186.1"/>
    </source>
</evidence>
<dbReference type="EMBL" id="JAPDGR010000683">
    <property type="protein sequence ID" value="KAJ2988186.1"/>
    <property type="molecule type" value="Genomic_DNA"/>
</dbReference>
<reference evidence="1" key="1">
    <citation type="submission" date="2022-10" db="EMBL/GenBank/DDBJ databases">
        <title>Genome Sequence of Xylaria curta.</title>
        <authorList>
            <person name="Buettner E."/>
        </authorList>
    </citation>
    <scope>NUCLEOTIDE SEQUENCE</scope>
    <source>
        <strain evidence="1">Babe10</strain>
    </source>
</reference>
<accession>A0ACC1P7U3</accession>
<protein>
    <submittedName>
        <fullName evidence="1">Uncharacterized protein</fullName>
    </submittedName>
</protein>
<proteinExistence type="predicted"/>
<gene>
    <name evidence="1" type="ORF">NUW58_g4114</name>
</gene>
<comment type="caution">
    <text evidence="1">The sequence shown here is derived from an EMBL/GenBank/DDBJ whole genome shotgun (WGS) entry which is preliminary data.</text>
</comment>
<name>A0ACC1P7U3_9PEZI</name>
<keyword evidence="2" id="KW-1185">Reference proteome</keyword>
<organism evidence="1 2">
    <name type="scientific">Xylaria curta</name>
    <dbReference type="NCBI Taxonomy" id="42375"/>
    <lineage>
        <taxon>Eukaryota</taxon>
        <taxon>Fungi</taxon>
        <taxon>Dikarya</taxon>
        <taxon>Ascomycota</taxon>
        <taxon>Pezizomycotina</taxon>
        <taxon>Sordariomycetes</taxon>
        <taxon>Xylariomycetidae</taxon>
        <taxon>Xylariales</taxon>
        <taxon>Xylariaceae</taxon>
        <taxon>Xylaria</taxon>
    </lineage>
</organism>
<evidence type="ECO:0000313" key="2">
    <source>
        <dbReference type="Proteomes" id="UP001143856"/>
    </source>
</evidence>
<dbReference type="Proteomes" id="UP001143856">
    <property type="component" value="Unassembled WGS sequence"/>
</dbReference>
<sequence>MRRPSLLARLLVDVTMATSSETGKIDIQKLASQPLTQSMHAEILRLYIAIFTLRHGEIGPVHFGGYELSTEQLALIYSRTGALDKKSWLVATTGLGGERKAAQGAAIESRDRQFAMDALAGILAPLWWG</sequence>